<protein>
    <recommendedName>
        <fullName evidence="3">N-acetyltransferase domain-containing protein</fullName>
    </recommendedName>
</protein>
<evidence type="ECO:0000313" key="4">
    <source>
        <dbReference type="EMBL" id="CAB3677468.1"/>
    </source>
</evidence>
<dbReference type="CDD" id="cd04301">
    <property type="entry name" value="NAT_SF"/>
    <property type="match status" value="1"/>
</dbReference>
<dbReference type="RefSeq" id="WP_054430999.1">
    <property type="nucleotide sequence ID" value="NZ_CADIJR010000045.1"/>
</dbReference>
<dbReference type="InterPro" id="IPR000182">
    <property type="entry name" value="GNAT_dom"/>
</dbReference>
<dbReference type="InterPro" id="IPR016181">
    <property type="entry name" value="Acyl_CoA_acyltransferase"/>
</dbReference>
<dbReference type="PANTHER" id="PTHR43877">
    <property type="entry name" value="AMINOALKYLPHOSPHONATE N-ACETYLTRANSFERASE-RELATED-RELATED"/>
    <property type="match status" value="1"/>
</dbReference>
<dbReference type="AlphaFoldDB" id="A0A6J5APV3"/>
<dbReference type="GO" id="GO:0016747">
    <property type="term" value="F:acyltransferase activity, transferring groups other than amino-acyl groups"/>
    <property type="evidence" value="ECO:0007669"/>
    <property type="project" value="InterPro"/>
</dbReference>
<keyword evidence="1" id="KW-0808">Transferase</keyword>
<dbReference type="GeneID" id="92899958"/>
<evidence type="ECO:0000259" key="3">
    <source>
        <dbReference type="PROSITE" id="PS51186"/>
    </source>
</evidence>
<dbReference type="EMBL" id="CADIJR010000045">
    <property type="protein sequence ID" value="CAB3677468.1"/>
    <property type="molecule type" value="Genomic_DNA"/>
</dbReference>
<accession>A0A6J5APV3</accession>
<evidence type="ECO:0000256" key="1">
    <source>
        <dbReference type="ARBA" id="ARBA00022679"/>
    </source>
</evidence>
<organism evidence="4 5">
    <name type="scientific">Achromobacter insuavis</name>
    <dbReference type="NCBI Taxonomy" id="1287735"/>
    <lineage>
        <taxon>Bacteria</taxon>
        <taxon>Pseudomonadati</taxon>
        <taxon>Pseudomonadota</taxon>
        <taxon>Betaproteobacteria</taxon>
        <taxon>Burkholderiales</taxon>
        <taxon>Alcaligenaceae</taxon>
        <taxon>Achromobacter</taxon>
    </lineage>
</organism>
<proteinExistence type="predicted"/>
<dbReference type="PROSITE" id="PS51186">
    <property type="entry name" value="GNAT"/>
    <property type="match status" value="1"/>
</dbReference>
<dbReference type="Gene3D" id="3.40.630.30">
    <property type="match status" value="1"/>
</dbReference>
<dbReference type="Proteomes" id="UP000507979">
    <property type="component" value="Unassembled WGS sequence"/>
</dbReference>
<feature type="domain" description="N-acetyltransferase" evidence="3">
    <location>
        <begin position="8"/>
        <end position="155"/>
    </location>
</feature>
<dbReference type="PANTHER" id="PTHR43877:SF2">
    <property type="entry name" value="AMINOALKYLPHOSPHONATE N-ACETYLTRANSFERASE-RELATED"/>
    <property type="match status" value="1"/>
</dbReference>
<dbReference type="InterPro" id="IPR050832">
    <property type="entry name" value="Bact_Acetyltransf"/>
</dbReference>
<dbReference type="Pfam" id="PF00583">
    <property type="entry name" value="Acetyltransf_1"/>
    <property type="match status" value="1"/>
</dbReference>
<gene>
    <name evidence="4" type="ORF">LMG26845_04083</name>
</gene>
<sequence length="163" mass="18356">MTATGAPHRIRPATADDLAEVERIVHDAYRHYVARIGATPGPMRDDYRARIAQGQAQVLEDEGGIQAVLVLVREVDCLLLDNVAVSPGAQGRGYGRELMQWAETIARQAGYPRIRLYTQEAMSENIAIYQRYGYVETHRAEEIGLKRVFMTKRLDCPLQLSEQ</sequence>
<evidence type="ECO:0000256" key="2">
    <source>
        <dbReference type="ARBA" id="ARBA00023315"/>
    </source>
</evidence>
<keyword evidence="2" id="KW-0012">Acyltransferase</keyword>
<name>A0A6J5APV3_9BURK</name>
<dbReference type="SUPFAM" id="SSF55729">
    <property type="entry name" value="Acyl-CoA N-acyltransferases (Nat)"/>
    <property type="match status" value="1"/>
</dbReference>
<keyword evidence="5" id="KW-1185">Reference proteome</keyword>
<evidence type="ECO:0000313" key="5">
    <source>
        <dbReference type="Proteomes" id="UP000507979"/>
    </source>
</evidence>
<reference evidence="4 5" key="1">
    <citation type="submission" date="2020-04" db="EMBL/GenBank/DDBJ databases">
        <authorList>
            <person name="De Canck E."/>
        </authorList>
    </citation>
    <scope>NUCLEOTIDE SEQUENCE [LARGE SCALE GENOMIC DNA]</scope>
    <source>
        <strain evidence="4 5">LMG 26845</strain>
    </source>
</reference>